<dbReference type="EMBL" id="CP122537">
    <property type="protein sequence ID" value="WGH77850.1"/>
    <property type="molecule type" value="Genomic_DNA"/>
</dbReference>
<feature type="domain" description="Response regulatory" evidence="4">
    <location>
        <begin position="20"/>
        <end position="139"/>
    </location>
</feature>
<dbReference type="PANTHER" id="PTHR44591">
    <property type="entry name" value="STRESS RESPONSE REGULATOR PROTEIN 1"/>
    <property type="match status" value="1"/>
</dbReference>
<dbReference type="Pfam" id="PF00072">
    <property type="entry name" value="Response_reg"/>
    <property type="match status" value="1"/>
</dbReference>
<dbReference type="InterPro" id="IPR001789">
    <property type="entry name" value="Sig_transdc_resp-reg_receiver"/>
</dbReference>
<dbReference type="PROSITE" id="PS50110">
    <property type="entry name" value="RESPONSE_REGULATORY"/>
    <property type="match status" value="1"/>
</dbReference>
<dbReference type="Gene3D" id="3.40.50.2300">
    <property type="match status" value="1"/>
</dbReference>
<keyword evidence="2" id="KW-0902">Two-component regulatory system</keyword>
<name>A0ABY8LC41_9RHOB</name>
<dbReference type="CDD" id="cd17574">
    <property type="entry name" value="REC_OmpR"/>
    <property type="match status" value="1"/>
</dbReference>
<evidence type="ECO:0000259" key="4">
    <source>
        <dbReference type="PROSITE" id="PS50110"/>
    </source>
</evidence>
<gene>
    <name evidence="5" type="ORF">P8627_12510</name>
</gene>
<feature type="modified residue" description="4-aspartylphosphate" evidence="3">
    <location>
        <position position="69"/>
    </location>
</feature>
<dbReference type="SMART" id="SM00448">
    <property type="entry name" value="REC"/>
    <property type="match status" value="1"/>
</dbReference>
<evidence type="ECO:0000256" key="1">
    <source>
        <dbReference type="ARBA" id="ARBA00022553"/>
    </source>
</evidence>
<dbReference type="InterPro" id="IPR050595">
    <property type="entry name" value="Bact_response_regulator"/>
</dbReference>
<evidence type="ECO:0000313" key="6">
    <source>
        <dbReference type="Proteomes" id="UP001243420"/>
    </source>
</evidence>
<dbReference type="InterPro" id="IPR011006">
    <property type="entry name" value="CheY-like_superfamily"/>
</dbReference>
<organism evidence="5 6">
    <name type="scientific">Jannaschia ovalis</name>
    <dbReference type="NCBI Taxonomy" id="3038773"/>
    <lineage>
        <taxon>Bacteria</taxon>
        <taxon>Pseudomonadati</taxon>
        <taxon>Pseudomonadota</taxon>
        <taxon>Alphaproteobacteria</taxon>
        <taxon>Rhodobacterales</taxon>
        <taxon>Roseobacteraceae</taxon>
        <taxon>Jannaschia</taxon>
    </lineage>
</organism>
<evidence type="ECO:0000256" key="2">
    <source>
        <dbReference type="ARBA" id="ARBA00023012"/>
    </source>
</evidence>
<reference evidence="5 6" key="1">
    <citation type="submission" date="2023-04" db="EMBL/GenBank/DDBJ databases">
        <title>Jannaschia ovalis sp. nov., a marine bacterium isolated from sea tidal flat.</title>
        <authorList>
            <person name="Kwon D.Y."/>
            <person name="Kim J.-J."/>
        </authorList>
    </citation>
    <scope>NUCLEOTIDE SEQUENCE [LARGE SCALE GENOMIC DNA]</scope>
    <source>
        <strain evidence="5 6">GRR-S6-38</strain>
    </source>
</reference>
<keyword evidence="6" id="KW-1185">Reference proteome</keyword>
<sequence>MTDNSTATSPDPAAPAPPGRVLLVEDEPNIATAIAFILQRDGWRVSTHSDGVTALDAVARAPWDVVVLDVMLPGKSGFDILAGIREGTRAEIDPGLPVLMLTAKGQAKDRERAEALGVTRFMTKPFSNQDLLAAVRELAISAQAAT</sequence>
<dbReference type="SUPFAM" id="SSF52172">
    <property type="entry name" value="CheY-like"/>
    <property type="match status" value="1"/>
</dbReference>
<evidence type="ECO:0000313" key="5">
    <source>
        <dbReference type="EMBL" id="WGH77850.1"/>
    </source>
</evidence>
<dbReference type="Proteomes" id="UP001243420">
    <property type="component" value="Chromosome"/>
</dbReference>
<dbReference type="PANTHER" id="PTHR44591:SF14">
    <property type="entry name" value="PROTEIN PILG"/>
    <property type="match status" value="1"/>
</dbReference>
<proteinExistence type="predicted"/>
<protein>
    <submittedName>
        <fullName evidence="5">Response regulator</fullName>
    </submittedName>
</protein>
<keyword evidence="1 3" id="KW-0597">Phosphoprotein</keyword>
<accession>A0ABY8LC41</accession>
<evidence type="ECO:0000256" key="3">
    <source>
        <dbReference type="PROSITE-ProRule" id="PRU00169"/>
    </source>
</evidence>
<dbReference type="RefSeq" id="WP_279964465.1">
    <property type="nucleotide sequence ID" value="NZ_CP122537.1"/>
</dbReference>